<evidence type="ECO:0000313" key="1">
    <source>
        <dbReference type="EMBL" id="ADF53640.1"/>
    </source>
</evidence>
<keyword evidence="2" id="KW-1185">Reference proteome</keyword>
<dbReference type="STRING" id="655815.ZPR_3324"/>
<dbReference type="KEGG" id="zpr:ZPR_3324"/>
<gene>
    <name evidence="1" type="ordered locus">ZPR_3324</name>
</gene>
<dbReference type="Proteomes" id="UP000001654">
    <property type="component" value="Chromosome"/>
</dbReference>
<protein>
    <submittedName>
        <fullName evidence="1">Uncharacterized protein</fullName>
    </submittedName>
</protein>
<dbReference type="OrthoDB" id="4772335at2"/>
<dbReference type="AlphaFoldDB" id="D5BJ07"/>
<dbReference type="InterPro" id="IPR011256">
    <property type="entry name" value="Reg_factor_effector_dom_sf"/>
</dbReference>
<accession>D5BJ07</accession>
<dbReference type="HOGENOM" id="CLU_2144940_0_0_10"/>
<dbReference type="eggNOG" id="COG4832">
    <property type="taxonomic scope" value="Bacteria"/>
</dbReference>
<name>D5BJ07_ZUNPS</name>
<dbReference type="RefSeq" id="WP_013072735.1">
    <property type="nucleotide sequence ID" value="NC_014041.1"/>
</dbReference>
<sequence length="112" mass="13172">MNLQNYYKAKQEPEVVVIPKTTYISVLGEGSPGTSIFYKKKKMMIQFSEKLQEVYDRTEEALEDHIVEIFYWYNEAETGFVDIGNFYTSVDLDLLNYRIAIRIPETITKEQI</sequence>
<organism evidence="1 2">
    <name type="scientific">Zunongwangia profunda (strain DSM 18752 / CCTCC AB 206139 / SM-A87)</name>
    <name type="common">Wangia profunda</name>
    <dbReference type="NCBI Taxonomy" id="655815"/>
    <lineage>
        <taxon>Bacteria</taxon>
        <taxon>Pseudomonadati</taxon>
        <taxon>Bacteroidota</taxon>
        <taxon>Flavobacteriia</taxon>
        <taxon>Flavobacteriales</taxon>
        <taxon>Flavobacteriaceae</taxon>
        <taxon>Zunongwangia</taxon>
    </lineage>
</organism>
<proteinExistence type="predicted"/>
<reference evidence="1 2" key="1">
    <citation type="journal article" date="2010" name="BMC Genomics">
        <title>The complete genome of Zunongwangia profunda SM-A87 reveals its adaptation to the deep-sea environment and ecological role in sedimentary organic nitrogen degradation.</title>
        <authorList>
            <person name="Qin Q.L."/>
            <person name="Zhang X.Y."/>
            <person name="Wang X.M."/>
            <person name="Liu G.M."/>
            <person name="Chen X.L."/>
            <person name="Xie B.B."/>
            <person name="Dang H.Y."/>
            <person name="Zhou B.C."/>
            <person name="Yu J."/>
            <person name="Zhang Y.Z."/>
        </authorList>
    </citation>
    <scope>NUCLEOTIDE SEQUENCE [LARGE SCALE GENOMIC DNA]</scope>
    <source>
        <strain evidence="2">DSM 18752 / CCTCC AB 206139 / SM-A87</strain>
    </source>
</reference>
<evidence type="ECO:0000313" key="2">
    <source>
        <dbReference type="Proteomes" id="UP000001654"/>
    </source>
</evidence>
<dbReference type="EMBL" id="CP001650">
    <property type="protein sequence ID" value="ADF53640.1"/>
    <property type="molecule type" value="Genomic_DNA"/>
</dbReference>
<dbReference type="Gene3D" id="3.20.80.10">
    <property type="entry name" value="Regulatory factor, effector binding domain"/>
    <property type="match status" value="1"/>
</dbReference>